<protein>
    <submittedName>
        <fullName evidence="1">Uncharacterized protein</fullName>
    </submittedName>
</protein>
<organism evidence="1 2">
    <name type="scientific">Desertifilum tharense IPPAS B-1220</name>
    <dbReference type="NCBI Taxonomy" id="1781255"/>
    <lineage>
        <taxon>Bacteria</taxon>
        <taxon>Bacillati</taxon>
        <taxon>Cyanobacteriota</taxon>
        <taxon>Cyanophyceae</taxon>
        <taxon>Desertifilales</taxon>
        <taxon>Desertifilaceae</taxon>
        <taxon>Desertifilum</taxon>
    </lineage>
</organism>
<sequence length="57" mass="6119">MSNALNSPTNIVMLQQTLDSARATFQNAQKITADLDEVTGDPAFRDNLRNLVNGLGG</sequence>
<accession>A0ACD5H2C3</accession>
<dbReference type="Proteomes" id="UP000095472">
    <property type="component" value="Chromosome"/>
</dbReference>
<keyword evidence="2" id="KW-1185">Reference proteome</keyword>
<proteinExistence type="predicted"/>
<name>A0ACD5H2C3_9CYAN</name>
<reference evidence="1 2" key="1">
    <citation type="journal article" date="2016" name="Genome Announc.">
        <title>Draft Genome Sequence of the Thermotolerant Cyanobacterium Desertifilum sp. IPPAS B-1220.</title>
        <authorList>
            <person name="Mironov K.S."/>
            <person name="Sinetova M.A."/>
            <person name="Bolatkhan K."/>
            <person name="Zayadan B.K."/>
            <person name="Ustinova V.V."/>
            <person name="Kupriyanova E.V."/>
            <person name="Skrypnik A.N."/>
            <person name="Gogoleva N.E."/>
            <person name="Gogolev Y.V."/>
            <person name="Los D.A."/>
        </authorList>
    </citation>
    <scope>NUCLEOTIDE SEQUENCE [LARGE SCALE GENOMIC DNA]</scope>
    <source>
        <strain evidence="1 2">IPPAS B-1220</strain>
    </source>
</reference>
<dbReference type="EMBL" id="CP182909">
    <property type="protein sequence ID" value="XPM66301.1"/>
    <property type="molecule type" value="Genomic_DNA"/>
</dbReference>
<evidence type="ECO:0000313" key="2">
    <source>
        <dbReference type="Proteomes" id="UP000095472"/>
    </source>
</evidence>
<gene>
    <name evidence="1" type="ORF">BH720_013595</name>
</gene>
<evidence type="ECO:0000313" key="1">
    <source>
        <dbReference type="EMBL" id="XPM66301.1"/>
    </source>
</evidence>